<keyword evidence="6" id="KW-0393">Immunoglobulin domain</keyword>
<dbReference type="Pfam" id="PF00041">
    <property type="entry name" value="fn3"/>
    <property type="match status" value="1"/>
</dbReference>
<protein>
    <submittedName>
        <fullName evidence="12">Hemicentin-1-like isoform X1</fullName>
    </submittedName>
</protein>
<dbReference type="SMART" id="SM00060">
    <property type="entry name" value="FN3"/>
    <property type="match status" value="1"/>
</dbReference>
<gene>
    <name evidence="12" type="primary">LOC106072894</name>
</gene>
<evidence type="ECO:0000256" key="2">
    <source>
        <dbReference type="ARBA" id="ARBA00022737"/>
    </source>
</evidence>
<evidence type="ECO:0000256" key="8">
    <source>
        <dbReference type="SAM" id="Phobius"/>
    </source>
</evidence>
<dbReference type="GO" id="GO:0098609">
    <property type="term" value="P:cell-cell adhesion"/>
    <property type="evidence" value="ECO:0007669"/>
    <property type="project" value="TreeGrafter"/>
</dbReference>
<dbReference type="InterPro" id="IPR003599">
    <property type="entry name" value="Ig_sub"/>
</dbReference>
<feature type="region of interest" description="Disordered" evidence="7">
    <location>
        <begin position="794"/>
        <end position="816"/>
    </location>
</feature>
<dbReference type="InterPro" id="IPR003598">
    <property type="entry name" value="Ig_sub2"/>
</dbReference>
<dbReference type="OrthoDB" id="6161934at2759"/>
<dbReference type="SUPFAM" id="SSF49265">
    <property type="entry name" value="Fibronectin type III"/>
    <property type="match status" value="1"/>
</dbReference>
<keyword evidence="8" id="KW-0812">Transmembrane</keyword>
<dbReference type="GO" id="GO:0005911">
    <property type="term" value="C:cell-cell junction"/>
    <property type="evidence" value="ECO:0007669"/>
    <property type="project" value="TreeGrafter"/>
</dbReference>
<dbReference type="InterPro" id="IPR013783">
    <property type="entry name" value="Ig-like_fold"/>
</dbReference>
<organism evidence="11 12">
    <name type="scientific">Biomphalaria glabrata</name>
    <name type="common">Bloodfluke planorb</name>
    <name type="synonym">Freshwater snail</name>
    <dbReference type="NCBI Taxonomy" id="6526"/>
    <lineage>
        <taxon>Eukaryota</taxon>
        <taxon>Metazoa</taxon>
        <taxon>Spiralia</taxon>
        <taxon>Lophotrochozoa</taxon>
        <taxon>Mollusca</taxon>
        <taxon>Gastropoda</taxon>
        <taxon>Heterobranchia</taxon>
        <taxon>Euthyneura</taxon>
        <taxon>Panpulmonata</taxon>
        <taxon>Hygrophila</taxon>
        <taxon>Lymnaeoidea</taxon>
        <taxon>Planorbidae</taxon>
        <taxon>Biomphalaria</taxon>
    </lineage>
</organism>
<dbReference type="AlphaFoldDB" id="A0A9W2YWL8"/>
<evidence type="ECO:0000259" key="9">
    <source>
        <dbReference type="PROSITE" id="PS50835"/>
    </source>
</evidence>
<dbReference type="Proteomes" id="UP001165740">
    <property type="component" value="Chromosome 14"/>
</dbReference>
<feature type="domain" description="Ig-like" evidence="9">
    <location>
        <begin position="268"/>
        <end position="358"/>
    </location>
</feature>
<dbReference type="SUPFAM" id="SSF48726">
    <property type="entry name" value="Immunoglobulin"/>
    <property type="match status" value="4"/>
</dbReference>
<evidence type="ECO:0000256" key="1">
    <source>
        <dbReference type="ARBA" id="ARBA00004479"/>
    </source>
</evidence>
<dbReference type="InterPro" id="IPR036116">
    <property type="entry name" value="FN3_sf"/>
</dbReference>
<dbReference type="InterPro" id="IPR036179">
    <property type="entry name" value="Ig-like_dom_sf"/>
</dbReference>
<sequence>MSIILTNQQNSLESLSNYSLENMHIKSFFLVLCFLLWQDIVSNQVSNSAATLENVNVNLTFEIPRDVQEEITVIKLDRGDGSRSQNVLFIYKSDFSTKVEATYTNRLTVTTSASERKVEIAISGVQSRDAGMYQCWNGTGITESLITNCSQKLIVVRKPMPRSIQPLTSALEGQTLKLSCNTSSRSLPADHGLSSYILWQDELNVTIGRPGDKKYVVNAEGQLEILNLEYSDMGRQVTCTSSDRAEGVATPPVSDPSPPYEIRIQGKPSAMNIILTPPLETKIIRIELESLDYTCTANCEPRCTVKWSFKRQGHLIFSPLQLSESHILNLKVTQKDRGTYRCNATNKHGEASREFNLEVYYLNTPVLIVNQTMEDRSIVVMEEDLISLTCLVDAFPAPHIRWNSPIAKELSTKKDYFPAASSGEVLHNIYSTTFSMSSIKVEDSGMYSCEVNNSVSSVKEHINISVLGPPSLANIPGLKLTPAYFRDFSHNVSLNVSFVIKSFPEPSVVAVTSTGNNSESSQNEDMASDVSITKVPKYKGKDYLTQFTFSVIRVIDINDKDRTFTLTFNNSKFSRDFRFILMDIGPPKAATNISTPDIQHDSVQLMWRPGPNWGLKQYFGVEFRCLDNTQCNSTWMTAIPNVPEQATNGPWTKVSITNLKPGTDYEFRILSINSRGSVTSEPFQRRTAEMAIITELPQKEETEELNYGIIAGIIAAAVAIIFITIVIYVAAHKTNCASRKKDGTRSTYVNVGGLALRDSRKGLSQGDTLQTNAHTSDLPKVNIEQLKSLYKLSNDSPEKDKATPESASTEIVVTTL</sequence>
<keyword evidence="11" id="KW-1185">Reference proteome</keyword>
<dbReference type="InterPro" id="IPR013106">
    <property type="entry name" value="Ig_V-set"/>
</dbReference>
<feature type="domain" description="Fibronectin type-III" evidence="10">
    <location>
        <begin position="589"/>
        <end position="690"/>
    </location>
</feature>
<keyword evidence="5" id="KW-0325">Glycoprotein</keyword>
<dbReference type="Pfam" id="PF07679">
    <property type="entry name" value="I-set"/>
    <property type="match status" value="2"/>
</dbReference>
<dbReference type="InterPro" id="IPR051275">
    <property type="entry name" value="Cell_adhesion_signaling"/>
</dbReference>
<dbReference type="Gene3D" id="2.60.40.10">
    <property type="entry name" value="Immunoglobulins"/>
    <property type="match status" value="4"/>
</dbReference>
<dbReference type="OMA" id="DIACRID"/>
<evidence type="ECO:0000256" key="5">
    <source>
        <dbReference type="ARBA" id="ARBA00023180"/>
    </source>
</evidence>
<comment type="subcellular location">
    <subcellularLocation>
        <location evidence="1">Membrane</location>
        <topology evidence="1">Single-pass type I membrane protein</topology>
    </subcellularLocation>
</comment>
<dbReference type="PANTHER" id="PTHR11640:SF31">
    <property type="entry name" value="IRREGULAR CHIASM C-ROUGHEST PROTEIN-RELATED"/>
    <property type="match status" value="1"/>
</dbReference>
<keyword evidence="4" id="KW-1015">Disulfide bond</keyword>
<keyword evidence="2" id="KW-0677">Repeat</keyword>
<dbReference type="GO" id="GO:0050839">
    <property type="term" value="F:cell adhesion molecule binding"/>
    <property type="evidence" value="ECO:0007669"/>
    <property type="project" value="TreeGrafter"/>
</dbReference>
<dbReference type="InterPro" id="IPR007110">
    <property type="entry name" value="Ig-like_dom"/>
</dbReference>
<evidence type="ECO:0000259" key="10">
    <source>
        <dbReference type="PROSITE" id="PS50853"/>
    </source>
</evidence>
<dbReference type="SMART" id="SM00408">
    <property type="entry name" value="IGc2"/>
    <property type="match status" value="2"/>
</dbReference>
<dbReference type="GO" id="GO:0005886">
    <property type="term" value="C:plasma membrane"/>
    <property type="evidence" value="ECO:0007669"/>
    <property type="project" value="TreeGrafter"/>
</dbReference>
<keyword evidence="3 8" id="KW-0472">Membrane</keyword>
<evidence type="ECO:0000256" key="6">
    <source>
        <dbReference type="ARBA" id="ARBA00023319"/>
    </source>
</evidence>
<proteinExistence type="predicted"/>
<dbReference type="Pfam" id="PF07686">
    <property type="entry name" value="V-set"/>
    <property type="match status" value="1"/>
</dbReference>
<dbReference type="PROSITE" id="PS50835">
    <property type="entry name" value="IG_LIKE"/>
    <property type="match status" value="3"/>
</dbReference>
<dbReference type="RefSeq" id="XP_055867040.1">
    <property type="nucleotide sequence ID" value="XM_056011065.1"/>
</dbReference>
<feature type="domain" description="Ig-like" evidence="9">
    <location>
        <begin position="159"/>
        <end position="254"/>
    </location>
</feature>
<accession>A0A9W2YWL8</accession>
<dbReference type="SMART" id="SM00409">
    <property type="entry name" value="IG"/>
    <property type="match status" value="4"/>
</dbReference>
<dbReference type="PROSITE" id="PS50853">
    <property type="entry name" value="FN3"/>
    <property type="match status" value="1"/>
</dbReference>
<dbReference type="PANTHER" id="PTHR11640">
    <property type="entry name" value="NEPHRIN"/>
    <property type="match status" value="1"/>
</dbReference>
<feature type="compositionally biased region" description="Polar residues" evidence="7">
    <location>
        <begin position="805"/>
        <end position="816"/>
    </location>
</feature>
<dbReference type="CDD" id="cd00063">
    <property type="entry name" value="FN3"/>
    <property type="match status" value="1"/>
</dbReference>
<dbReference type="InterPro" id="IPR013098">
    <property type="entry name" value="Ig_I-set"/>
</dbReference>
<evidence type="ECO:0000256" key="3">
    <source>
        <dbReference type="ARBA" id="ARBA00023136"/>
    </source>
</evidence>
<evidence type="ECO:0000256" key="4">
    <source>
        <dbReference type="ARBA" id="ARBA00023157"/>
    </source>
</evidence>
<feature type="transmembrane region" description="Helical" evidence="8">
    <location>
        <begin position="707"/>
        <end position="731"/>
    </location>
</feature>
<dbReference type="GeneID" id="106072894"/>
<feature type="domain" description="Ig-like" evidence="9">
    <location>
        <begin position="365"/>
        <end position="465"/>
    </location>
</feature>
<dbReference type="InterPro" id="IPR003961">
    <property type="entry name" value="FN3_dom"/>
</dbReference>
<keyword evidence="8" id="KW-1133">Transmembrane helix</keyword>
<reference evidence="12" key="1">
    <citation type="submission" date="2025-08" db="UniProtKB">
        <authorList>
            <consortium name="RefSeq"/>
        </authorList>
    </citation>
    <scope>IDENTIFICATION</scope>
</reference>
<evidence type="ECO:0000313" key="12">
    <source>
        <dbReference type="RefSeq" id="XP_055867040.1"/>
    </source>
</evidence>
<name>A0A9W2YWL8_BIOGL</name>
<evidence type="ECO:0000313" key="11">
    <source>
        <dbReference type="Proteomes" id="UP001165740"/>
    </source>
</evidence>
<evidence type="ECO:0000256" key="7">
    <source>
        <dbReference type="SAM" id="MobiDB-lite"/>
    </source>
</evidence>